<dbReference type="RefSeq" id="XP_054827633.1">
    <property type="nucleotide sequence ID" value="XM_054971658.1"/>
</dbReference>
<feature type="transmembrane region" description="Helical" evidence="9">
    <location>
        <begin position="48"/>
        <end position="69"/>
    </location>
</feature>
<evidence type="ECO:0000313" key="11">
    <source>
        <dbReference type="RefSeq" id="XP_054827633.1"/>
    </source>
</evidence>
<evidence type="ECO:0000256" key="3">
    <source>
        <dbReference type="ARBA" id="ARBA00022448"/>
    </source>
</evidence>
<comment type="subcellular location">
    <subcellularLocation>
        <location evidence="1">Membrane</location>
        <topology evidence="1">Multi-pass membrane protein</topology>
    </subcellularLocation>
</comment>
<dbReference type="KEGG" id="emc:129324405"/>
<keyword evidence="5 9" id="KW-1133">Transmembrane helix</keyword>
<dbReference type="Pfam" id="PF14798">
    <property type="entry name" value="Ca_hom_mod"/>
    <property type="match status" value="1"/>
</dbReference>
<keyword evidence="8" id="KW-0407">Ion channel</keyword>
<evidence type="ECO:0000256" key="8">
    <source>
        <dbReference type="ARBA" id="ARBA00023303"/>
    </source>
</evidence>
<reference evidence="11" key="1">
    <citation type="submission" date="2025-08" db="UniProtKB">
        <authorList>
            <consortium name="RefSeq"/>
        </authorList>
    </citation>
    <scope>IDENTIFICATION</scope>
    <source>
        <tissue evidence="11">Blood</tissue>
    </source>
</reference>
<dbReference type="AlphaFoldDB" id="A0AA97IXV2"/>
<gene>
    <name evidence="11" type="primary">CALHM4</name>
</gene>
<keyword evidence="10" id="KW-1185">Reference proteome</keyword>
<dbReference type="GO" id="GO:0005261">
    <property type="term" value="F:monoatomic cation channel activity"/>
    <property type="evidence" value="ECO:0007669"/>
    <property type="project" value="TreeGrafter"/>
</dbReference>
<dbReference type="GO" id="GO:0005886">
    <property type="term" value="C:plasma membrane"/>
    <property type="evidence" value="ECO:0007669"/>
    <property type="project" value="TreeGrafter"/>
</dbReference>
<dbReference type="InterPro" id="IPR029569">
    <property type="entry name" value="CALHM"/>
</dbReference>
<protein>
    <submittedName>
        <fullName evidence="11">Calcium homeostasis modulator protein 4</fullName>
    </submittedName>
</protein>
<dbReference type="PANTHER" id="PTHR32261">
    <property type="entry name" value="CALCIUM HOMEOSTASIS MODULATOR PROTEIN"/>
    <property type="match status" value="1"/>
</dbReference>
<keyword evidence="4 9" id="KW-0812">Transmembrane</keyword>
<dbReference type="GO" id="GO:1904669">
    <property type="term" value="P:ATP export"/>
    <property type="evidence" value="ECO:0007669"/>
    <property type="project" value="UniProtKB-ARBA"/>
</dbReference>
<dbReference type="GeneID" id="129324405"/>
<feature type="transmembrane region" description="Helical" evidence="9">
    <location>
        <begin position="15"/>
        <end position="36"/>
    </location>
</feature>
<keyword evidence="6" id="KW-0406">Ion transport</keyword>
<keyword evidence="3" id="KW-0813">Transport</keyword>
<dbReference type="Proteomes" id="UP001190640">
    <property type="component" value="Chromosome 1"/>
</dbReference>
<evidence type="ECO:0000256" key="4">
    <source>
        <dbReference type="ARBA" id="ARBA00022692"/>
    </source>
</evidence>
<proteinExistence type="inferred from homology"/>
<dbReference type="PANTHER" id="PTHR32261:SF5">
    <property type="entry name" value="CALCIUM HOMEOSTASIS MODULATOR PROTEIN 4"/>
    <property type="match status" value="1"/>
</dbReference>
<evidence type="ECO:0000256" key="5">
    <source>
        <dbReference type="ARBA" id="ARBA00022989"/>
    </source>
</evidence>
<keyword evidence="7 9" id="KW-0472">Membrane</keyword>
<evidence type="ECO:0000256" key="6">
    <source>
        <dbReference type="ARBA" id="ARBA00023065"/>
    </source>
</evidence>
<organism evidence="10 11">
    <name type="scientific">Eublepharis macularius</name>
    <name type="common">Leopard gecko</name>
    <name type="synonym">Cyrtodactylus macularius</name>
    <dbReference type="NCBI Taxonomy" id="481883"/>
    <lineage>
        <taxon>Eukaryota</taxon>
        <taxon>Metazoa</taxon>
        <taxon>Chordata</taxon>
        <taxon>Craniata</taxon>
        <taxon>Vertebrata</taxon>
        <taxon>Euteleostomi</taxon>
        <taxon>Lepidosauria</taxon>
        <taxon>Squamata</taxon>
        <taxon>Bifurcata</taxon>
        <taxon>Gekkota</taxon>
        <taxon>Eublepharidae</taxon>
        <taxon>Eublepharinae</taxon>
        <taxon>Eublepharis</taxon>
    </lineage>
</organism>
<evidence type="ECO:0000256" key="1">
    <source>
        <dbReference type="ARBA" id="ARBA00004141"/>
    </source>
</evidence>
<sequence>MSLTGALTFLKGKEVVVVNAIIAILTIGGQQLFSLFTFCCPCQVMHNLYYGLAFLGVPALILLILGYALNDQTWRLVAGEKVSAARHSTRNHLLQCKLVSFVFCSITGRALVAPVTWLAVALLNGSYYICAMSEFASVDRYGIFKNTSFAERKQILAAFPCKQLVPSHLRTVKEEVILLLQYQSQVVGWLLIAVVAITVFVSCCLARCLSPLSLLHLQYWNRYIHNEQMLFEQAANQHSKIYAKHHIKKFFGFFPGSEDVSEIRIPSCADWKSISGLDLLTIVDEQHYDYSLLHDWAVEDSVDGKYLKILDKPNSDLETEF</sequence>
<feature type="transmembrane region" description="Helical" evidence="9">
    <location>
        <begin position="186"/>
        <end position="209"/>
    </location>
</feature>
<accession>A0AA97IXV2</accession>
<evidence type="ECO:0000313" key="10">
    <source>
        <dbReference type="Proteomes" id="UP001190640"/>
    </source>
</evidence>
<evidence type="ECO:0000256" key="7">
    <source>
        <dbReference type="ARBA" id="ARBA00023136"/>
    </source>
</evidence>
<evidence type="ECO:0000256" key="9">
    <source>
        <dbReference type="SAM" id="Phobius"/>
    </source>
</evidence>
<comment type="similarity">
    <text evidence="2">Belongs to the CALHM family.</text>
</comment>
<evidence type="ECO:0000256" key="2">
    <source>
        <dbReference type="ARBA" id="ARBA00008497"/>
    </source>
</evidence>
<name>A0AA97IXV2_EUBMA</name>
<dbReference type="CTD" id="221301"/>